<dbReference type="Gene3D" id="3.10.450.130">
    <property type="entry name" value="folded 79 residue fragment of lin0334 like domains"/>
    <property type="match status" value="1"/>
</dbReference>
<gene>
    <name evidence="1" type="ORF">E4U01_09585</name>
</gene>
<proteinExistence type="predicted"/>
<dbReference type="Proteomes" id="UP000297747">
    <property type="component" value="Unassembled WGS sequence"/>
</dbReference>
<evidence type="ECO:0000313" key="1">
    <source>
        <dbReference type="EMBL" id="TFU29563.1"/>
    </source>
</evidence>
<dbReference type="PROSITE" id="PS51257">
    <property type="entry name" value="PROKAR_LIPOPROTEIN"/>
    <property type="match status" value="1"/>
</dbReference>
<dbReference type="AlphaFoldDB" id="A0A4Y9FLZ1"/>
<evidence type="ECO:0008006" key="3">
    <source>
        <dbReference type="Google" id="ProtNLM"/>
    </source>
</evidence>
<organism evidence="1 2">
    <name type="scientific">Streptococcus acidominimus</name>
    <dbReference type="NCBI Taxonomy" id="1326"/>
    <lineage>
        <taxon>Bacteria</taxon>
        <taxon>Bacillati</taxon>
        <taxon>Bacillota</taxon>
        <taxon>Bacilli</taxon>
        <taxon>Lactobacillales</taxon>
        <taxon>Streptococcaceae</taxon>
        <taxon>Streptococcus</taxon>
    </lineage>
</organism>
<name>A0A4Y9FLZ1_STRAI</name>
<evidence type="ECO:0000313" key="2">
    <source>
        <dbReference type="Proteomes" id="UP000297747"/>
    </source>
</evidence>
<reference evidence="1 2" key="1">
    <citation type="submission" date="2019-03" db="EMBL/GenBank/DDBJ databases">
        <title>Diversity of the mouse oral microbiome.</title>
        <authorList>
            <person name="Joseph S."/>
            <person name="Aduse-Opoku J."/>
            <person name="Curtis M."/>
            <person name="Wade W."/>
            <person name="Hashim A."/>
        </authorList>
    </citation>
    <scope>NUCLEOTIDE SEQUENCE [LARGE SCALE GENOMIC DNA]</scope>
    <source>
        <strain evidence="1 2">HT4</strain>
    </source>
</reference>
<dbReference type="RefSeq" id="WP_135053443.1">
    <property type="nucleotide sequence ID" value="NZ_CAKOCW010000061.1"/>
</dbReference>
<dbReference type="EMBL" id="SPQA01000052">
    <property type="protein sequence ID" value="TFU29563.1"/>
    <property type="molecule type" value="Genomic_DNA"/>
</dbReference>
<sequence length="125" mass="14556">MKKWFRSILLVICIIGILGGCSTEKETWSKRQQEMSVDYLVTNYQDISKVKFIEVTENKQTGFNRVVAIVNDNIWVDFSMNEISDEITMNHLDSRNNGCILKSKDKKNNEAEWEKVAIEYIGEEK</sequence>
<comment type="caution">
    <text evidence="1">The sequence shown here is derived from an EMBL/GenBank/DDBJ whole genome shotgun (WGS) entry which is preliminary data.</text>
</comment>
<protein>
    <recommendedName>
        <fullName evidence="3">Lipoprotein</fullName>
    </recommendedName>
</protein>
<accession>A0A4Y9FLZ1</accession>